<dbReference type="InterPro" id="IPR036291">
    <property type="entry name" value="NAD(P)-bd_dom_sf"/>
</dbReference>
<evidence type="ECO:0000313" key="4">
    <source>
        <dbReference type="Proteomes" id="UP000254508"/>
    </source>
</evidence>
<dbReference type="InterPro" id="IPR006037">
    <property type="entry name" value="RCK_C"/>
</dbReference>
<dbReference type="SUPFAM" id="SSF116726">
    <property type="entry name" value="TrkA C-terminal domain-like"/>
    <property type="match status" value="1"/>
</dbReference>
<reference evidence="4" key="1">
    <citation type="submission" date="2018-07" db="EMBL/GenBank/DDBJ databases">
        <title>Genome sequence of Erythrobacter strain YH-07, an antagonistic bacterium isolated from Yellow Sea.</title>
        <authorList>
            <person name="Tang T."/>
            <person name="Liu Q."/>
            <person name="Sun X."/>
        </authorList>
    </citation>
    <scope>NUCLEOTIDE SEQUENCE [LARGE SCALE GENOMIC DNA]</scope>
    <source>
        <strain evidence="4">YH-07</strain>
    </source>
</reference>
<feature type="domain" description="RCK N-terminal" evidence="1">
    <location>
        <begin position="6"/>
        <end position="122"/>
    </location>
</feature>
<dbReference type="Pfam" id="PF02254">
    <property type="entry name" value="TrkA_N"/>
    <property type="match status" value="1"/>
</dbReference>
<dbReference type="PROSITE" id="PS51202">
    <property type="entry name" value="RCK_C"/>
    <property type="match status" value="1"/>
</dbReference>
<dbReference type="Pfam" id="PF02080">
    <property type="entry name" value="TrkA_C"/>
    <property type="match status" value="1"/>
</dbReference>
<dbReference type="InterPro" id="IPR050721">
    <property type="entry name" value="Trk_Ktr_HKT_K-transport"/>
</dbReference>
<keyword evidence="4" id="KW-1185">Reference proteome</keyword>
<evidence type="ECO:0000259" key="2">
    <source>
        <dbReference type="PROSITE" id="PS51202"/>
    </source>
</evidence>
<dbReference type="KEGG" id="err:DVR09_04550"/>
<dbReference type="PANTHER" id="PTHR43833:SF7">
    <property type="entry name" value="KTR SYSTEM POTASSIUM UPTAKE PROTEIN C"/>
    <property type="match status" value="1"/>
</dbReference>
<feature type="domain" description="RCK C-terminal" evidence="2">
    <location>
        <begin position="138"/>
        <end position="222"/>
    </location>
</feature>
<evidence type="ECO:0000313" key="3">
    <source>
        <dbReference type="EMBL" id="AXK41702.1"/>
    </source>
</evidence>
<dbReference type="RefSeq" id="WP_115415889.1">
    <property type="nucleotide sequence ID" value="NZ_CP031357.1"/>
</dbReference>
<dbReference type="GO" id="GO:0006813">
    <property type="term" value="P:potassium ion transport"/>
    <property type="evidence" value="ECO:0007669"/>
    <property type="project" value="InterPro"/>
</dbReference>
<dbReference type="AlphaFoldDB" id="A0A345YCQ0"/>
<protein>
    <submittedName>
        <fullName evidence="3">TrkA family potassium uptake protein</fullName>
    </submittedName>
</protein>
<dbReference type="GO" id="GO:0008324">
    <property type="term" value="F:monoatomic cation transmembrane transporter activity"/>
    <property type="evidence" value="ECO:0007669"/>
    <property type="project" value="InterPro"/>
</dbReference>
<dbReference type="EMBL" id="CP031357">
    <property type="protein sequence ID" value="AXK41702.1"/>
    <property type="molecule type" value="Genomic_DNA"/>
</dbReference>
<accession>A0A345YCQ0</accession>
<name>A0A345YCQ0_9SPHN</name>
<proteinExistence type="predicted"/>
<dbReference type="Gene3D" id="3.30.70.1450">
    <property type="entry name" value="Regulator of K+ conductance, C-terminal domain"/>
    <property type="match status" value="1"/>
</dbReference>
<organism evidence="3 4">
    <name type="scientific">Erythrobacter aureus</name>
    <dbReference type="NCBI Taxonomy" id="2182384"/>
    <lineage>
        <taxon>Bacteria</taxon>
        <taxon>Pseudomonadati</taxon>
        <taxon>Pseudomonadota</taxon>
        <taxon>Alphaproteobacteria</taxon>
        <taxon>Sphingomonadales</taxon>
        <taxon>Erythrobacteraceae</taxon>
        <taxon>Erythrobacter/Porphyrobacter group</taxon>
        <taxon>Erythrobacter</taxon>
    </lineage>
</organism>
<sequence length="222" mass="23864">MSADTRNPVLVVGLGRFGGSVARTLERMGHEVLGADTDPARVQEYAGDLTQVVEADCTDVKCLDKLGARSFTSAVVGIGSDIEASVLAVLALSDLGVANIWAKAINEKHGRILERTGAHHVVFPEEKMGERVARLLNERLLDFISFGDEFAIAKLAAPTAIVGLPLITSECRKKFDVTVIGVKREGEDFIHAVPDTLIMPKDILVVSGRVEKIEAFAAQHGH</sequence>
<dbReference type="OrthoDB" id="9781411at2"/>
<dbReference type="PANTHER" id="PTHR43833">
    <property type="entry name" value="POTASSIUM CHANNEL PROTEIN 2-RELATED-RELATED"/>
    <property type="match status" value="1"/>
</dbReference>
<dbReference type="Proteomes" id="UP000254508">
    <property type="component" value="Chromosome"/>
</dbReference>
<evidence type="ECO:0000259" key="1">
    <source>
        <dbReference type="PROSITE" id="PS51201"/>
    </source>
</evidence>
<dbReference type="InterPro" id="IPR036721">
    <property type="entry name" value="RCK_C_sf"/>
</dbReference>
<dbReference type="Gene3D" id="3.40.50.720">
    <property type="entry name" value="NAD(P)-binding Rossmann-like Domain"/>
    <property type="match status" value="1"/>
</dbReference>
<dbReference type="InterPro" id="IPR003148">
    <property type="entry name" value="RCK_N"/>
</dbReference>
<dbReference type="SUPFAM" id="SSF51735">
    <property type="entry name" value="NAD(P)-binding Rossmann-fold domains"/>
    <property type="match status" value="1"/>
</dbReference>
<gene>
    <name evidence="3" type="ORF">DVR09_04550</name>
</gene>
<dbReference type="PROSITE" id="PS51201">
    <property type="entry name" value="RCK_N"/>
    <property type="match status" value="1"/>
</dbReference>